<dbReference type="InterPro" id="IPR036397">
    <property type="entry name" value="RNaseH_sf"/>
</dbReference>
<dbReference type="InterPro" id="IPR052929">
    <property type="entry name" value="RNase_H-like_EbsB-rel"/>
</dbReference>
<feature type="domain" description="RNase H type-1" evidence="1">
    <location>
        <begin position="202"/>
        <end position="323"/>
    </location>
</feature>
<protein>
    <recommendedName>
        <fullName evidence="5">RNase H type-1 domain-containing protein</fullName>
    </recommendedName>
</protein>
<reference evidence="3 4" key="1">
    <citation type="submission" date="2018-06" db="EMBL/GenBank/DDBJ databases">
        <title>The Genome of Cuscuta australis (Dodder) Provides Insight into the Evolution of Plant Parasitism.</title>
        <authorList>
            <person name="Liu H."/>
        </authorList>
    </citation>
    <scope>NUCLEOTIDE SEQUENCE [LARGE SCALE GENOMIC DNA]</scope>
    <source>
        <strain evidence="4">cv. Yunnan</strain>
        <tissue evidence="3">Vines</tissue>
    </source>
</reference>
<gene>
    <name evidence="3" type="ORF">DM860_005504</name>
</gene>
<name>A0A328E3A7_9ASTE</name>
<dbReference type="AlphaFoldDB" id="A0A328E3A7"/>
<dbReference type="InterPro" id="IPR012337">
    <property type="entry name" value="RNaseH-like_sf"/>
</dbReference>
<dbReference type="GO" id="GO:0003676">
    <property type="term" value="F:nucleic acid binding"/>
    <property type="evidence" value="ECO:0007669"/>
    <property type="project" value="InterPro"/>
</dbReference>
<dbReference type="SUPFAM" id="SSF53098">
    <property type="entry name" value="Ribonuclease H-like"/>
    <property type="match status" value="1"/>
</dbReference>
<proteinExistence type="predicted"/>
<evidence type="ECO:0000313" key="4">
    <source>
        <dbReference type="Proteomes" id="UP000249390"/>
    </source>
</evidence>
<dbReference type="PANTHER" id="PTHR47074">
    <property type="entry name" value="BNAC02G40300D PROTEIN"/>
    <property type="match status" value="1"/>
</dbReference>
<evidence type="ECO:0000313" key="3">
    <source>
        <dbReference type="EMBL" id="RAL51148.1"/>
    </source>
</evidence>
<evidence type="ECO:0008006" key="5">
    <source>
        <dbReference type="Google" id="ProtNLM"/>
    </source>
</evidence>
<dbReference type="Pfam" id="PF13966">
    <property type="entry name" value="zf-RVT"/>
    <property type="match status" value="1"/>
</dbReference>
<dbReference type="Pfam" id="PF13456">
    <property type="entry name" value="RVT_3"/>
    <property type="match status" value="1"/>
</dbReference>
<dbReference type="InterPro" id="IPR026960">
    <property type="entry name" value="RVT-Znf"/>
</dbReference>
<comment type="caution">
    <text evidence="3">The sequence shown here is derived from an EMBL/GenBank/DDBJ whole genome shotgun (WGS) entry which is preliminary data.</text>
</comment>
<keyword evidence="4" id="KW-1185">Reference proteome</keyword>
<evidence type="ECO:0000259" key="1">
    <source>
        <dbReference type="Pfam" id="PF13456"/>
    </source>
</evidence>
<feature type="domain" description="Reverse transcriptase zinc-binding" evidence="2">
    <location>
        <begin position="17"/>
        <end position="104"/>
    </location>
</feature>
<accession>A0A328E3A7</accession>
<dbReference type="EMBL" id="NQVE01000054">
    <property type="protein sequence ID" value="RAL51148.1"/>
    <property type="molecule type" value="Genomic_DNA"/>
</dbReference>
<dbReference type="Gene3D" id="3.30.420.10">
    <property type="entry name" value="Ribonuclease H-like superfamily/Ribonuclease H"/>
    <property type="match status" value="1"/>
</dbReference>
<dbReference type="GO" id="GO:0004523">
    <property type="term" value="F:RNA-DNA hybrid ribonuclease activity"/>
    <property type="evidence" value="ECO:0007669"/>
    <property type="project" value="InterPro"/>
</dbReference>
<dbReference type="PANTHER" id="PTHR47074:SF11">
    <property type="entry name" value="REVERSE TRANSCRIPTASE-LIKE PROTEIN"/>
    <property type="match status" value="1"/>
</dbReference>
<organism evidence="3 4">
    <name type="scientific">Cuscuta australis</name>
    <dbReference type="NCBI Taxonomy" id="267555"/>
    <lineage>
        <taxon>Eukaryota</taxon>
        <taxon>Viridiplantae</taxon>
        <taxon>Streptophyta</taxon>
        <taxon>Embryophyta</taxon>
        <taxon>Tracheophyta</taxon>
        <taxon>Spermatophyta</taxon>
        <taxon>Magnoliopsida</taxon>
        <taxon>eudicotyledons</taxon>
        <taxon>Gunneridae</taxon>
        <taxon>Pentapetalae</taxon>
        <taxon>asterids</taxon>
        <taxon>lamiids</taxon>
        <taxon>Solanales</taxon>
        <taxon>Convolvulaceae</taxon>
        <taxon>Cuscuteae</taxon>
        <taxon>Cuscuta</taxon>
        <taxon>Cuscuta subgen. Grammica</taxon>
        <taxon>Cuscuta sect. Cleistogrammica</taxon>
    </lineage>
</organism>
<sequence length="345" mass="39097">MNRGDRWFWAGQSHGQYTVKDAYRKFMGEADFVLGFSNWGRLWKISVAMKVKVCLWRALRGILPTIPALNSKGLNLDNSCPVCGQTGESLEHVFLQCRLADRVWRSLHIGGDRNLTFGAWFQRQCEICSLEGLQVVAWTIWALWKTRNTAVWEQRVVMPQAVVRMIHSMVAGWRNRFDATGQEGAVLPLHIRRPGVLQCFVDASLFPRTGRVGFGGILLSPEGQFRAACNGPLCCVQDPLVAEALACREVLLWLRRRGVREVELYSDCLSVVQLLCQEVSPDFPSYFGGIIDGCRAVLDEFDFISINFVRRSFNKFAHVLARGCDTHFIVWDIAPPSFLLPLMDQ</sequence>
<evidence type="ECO:0000259" key="2">
    <source>
        <dbReference type="Pfam" id="PF13966"/>
    </source>
</evidence>
<dbReference type="InterPro" id="IPR002156">
    <property type="entry name" value="RNaseH_domain"/>
</dbReference>
<dbReference type="CDD" id="cd06222">
    <property type="entry name" value="RNase_H_like"/>
    <property type="match status" value="1"/>
</dbReference>
<dbReference type="Proteomes" id="UP000249390">
    <property type="component" value="Unassembled WGS sequence"/>
</dbReference>
<dbReference type="InterPro" id="IPR044730">
    <property type="entry name" value="RNase_H-like_dom_plant"/>
</dbReference>